<gene>
    <name evidence="2" type="ORF">EUGRSUZ_F00473</name>
</gene>
<organism evidence="2">
    <name type="scientific">Eucalyptus grandis</name>
    <name type="common">Flooded gum</name>
    <dbReference type="NCBI Taxonomy" id="71139"/>
    <lineage>
        <taxon>Eukaryota</taxon>
        <taxon>Viridiplantae</taxon>
        <taxon>Streptophyta</taxon>
        <taxon>Embryophyta</taxon>
        <taxon>Tracheophyta</taxon>
        <taxon>Spermatophyta</taxon>
        <taxon>Magnoliopsida</taxon>
        <taxon>eudicotyledons</taxon>
        <taxon>Gunneridae</taxon>
        <taxon>Pentapetalae</taxon>
        <taxon>rosids</taxon>
        <taxon>malvids</taxon>
        <taxon>Myrtales</taxon>
        <taxon>Myrtaceae</taxon>
        <taxon>Myrtoideae</taxon>
        <taxon>Eucalypteae</taxon>
        <taxon>Eucalyptus</taxon>
    </lineage>
</organism>
<dbReference type="InParanoid" id="A0A059BLX6"/>
<evidence type="ECO:0000256" key="1">
    <source>
        <dbReference type="SAM" id="Phobius"/>
    </source>
</evidence>
<name>A0A059BLX6_EUCGR</name>
<keyword evidence="1" id="KW-0472">Membrane</keyword>
<reference evidence="2" key="1">
    <citation type="submission" date="2013-07" db="EMBL/GenBank/DDBJ databases">
        <title>The genome of Eucalyptus grandis.</title>
        <authorList>
            <person name="Schmutz J."/>
            <person name="Hayes R."/>
            <person name="Myburg A."/>
            <person name="Tuskan G."/>
            <person name="Grattapaglia D."/>
            <person name="Rokhsar D.S."/>
        </authorList>
    </citation>
    <scope>NUCLEOTIDE SEQUENCE</scope>
    <source>
        <tissue evidence="2">Leaf extractions</tissue>
    </source>
</reference>
<dbReference type="EMBL" id="KK198758">
    <property type="protein sequence ID" value="KCW66710.1"/>
    <property type="molecule type" value="Genomic_DNA"/>
</dbReference>
<proteinExistence type="predicted"/>
<evidence type="ECO:0000313" key="2">
    <source>
        <dbReference type="EMBL" id="KCW66710.1"/>
    </source>
</evidence>
<accession>A0A059BLX6</accession>
<dbReference type="Gramene" id="KCW66710">
    <property type="protein sequence ID" value="KCW66710"/>
    <property type="gene ID" value="EUGRSUZ_F00473"/>
</dbReference>
<keyword evidence="1" id="KW-1133">Transmembrane helix</keyword>
<keyword evidence="1" id="KW-0812">Transmembrane</keyword>
<sequence>MLSKFQLTKYLAHNFQSPSIKSTRRCVSLESIESTFSQVLVFRQFFLYLFICSRLMSWIRALAISIVKRITAI</sequence>
<protein>
    <submittedName>
        <fullName evidence="2">Uncharacterized protein</fullName>
    </submittedName>
</protein>
<feature type="transmembrane region" description="Helical" evidence="1">
    <location>
        <begin position="45"/>
        <end position="67"/>
    </location>
</feature>
<dbReference type="AlphaFoldDB" id="A0A059BLX6"/>